<dbReference type="GO" id="GO:0048026">
    <property type="term" value="P:positive regulation of mRNA splicing, via spliceosome"/>
    <property type="evidence" value="ECO:0007669"/>
    <property type="project" value="TreeGrafter"/>
</dbReference>
<feature type="compositionally biased region" description="Low complexity" evidence="11">
    <location>
        <begin position="247"/>
        <end position="259"/>
    </location>
</feature>
<dbReference type="GO" id="GO:0071011">
    <property type="term" value="C:precatalytic spliceosome"/>
    <property type="evidence" value="ECO:0007669"/>
    <property type="project" value="TreeGrafter"/>
</dbReference>
<dbReference type="Proteomes" id="UP000318582">
    <property type="component" value="Unassembled WGS sequence"/>
</dbReference>
<dbReference type="PANTHER" id="PTHR48030">
    <property type="entry name" value="SPLICING FACTOR 3B SUBUNIT 4"/>
    <property type="match status" value="1"/>
</dbReference>
<evidence type="ECO:0000256" key="3">
    <source>
        <dbReference type="ARBA" id="ARBA00022664"/>
    </source>
</evidence>
<feature type="compositionally biased region" description="Pro residues" evidence="11">
    <location>
        <begin position="297"/>
        <end position="319"/>
    </location>
</feature>
<dbReference type="GO" id="GO:0005730">
    <property type="term" value="C:nucleolus"/>
    <property type="evidence" value="ECO:0007669"/>
    <property type="project" value="TreeGrafter"/>
</dbReference>
<evidence type="ECO:0000256" key="1">
    <source>
        <dbReference type="ARBA" id="ARBA00004123"/>
    </source>
</evidence>
<keyword evidence="3" id="KW-0507">mRNA processing</keyword>
<dbReference type="PROSITE" id="PS50102">
    <property type="entry name" value="RRM"/>
    <property type="match status" value="2"/>
</dbReference>
<gene>
    <name evidence="13" type="ORF">PhCBS80983_g01751</name>
</gene>
<dbReference type="InterPro" id="IPR035979">
    <property type="entry name" value="RBD_domain_sf"/>
</dbReference>
<dbReference type="STRING" id="109895.A0A507EBJ2"/>
<dbReference type="GO" id="GO:0003723">
    <property type="term" value="F:RNA binding"/>
    <property type="evidence" value="ECO:0007669"/>
    <property type="project" value="UniProtKB-UniRule"/>
</dbReference>
<dbReference type="FunFam" id="3.30.70.330:FF:000121">
    <property type="entry name" value="Splicing factor 3b subunit 4"/>
    <property type="match status" value="1"/>
</dbReference>
<evidence type="ECO:0000259" key="12">
    <source>
        <dbReference type="PROSITE" id="PS50102"/>
    </source>
</evidence>
<dbReference type="InterPro" id="IPR034158">
    <property type="entry name" value="SF3B4_RRM1"/>
</dbReference>
<protein>
    <recommendedName>
        <fullName evidence="9">Splicing factor 3B subunit 4</fullName>
    </recommendedName>
</protein>
<evidence type="ECO:0000256" key="7">
    <source>
        <dbReference type="ARBA" id="ARBA00023187"/>
    </source>
</evidence>
<reference evidence="13 14" key="1">
    <citation type="journal article" date="2019" name="Sci. Rep.">
        <title>Comparative genomics of chytrid fungi reveal insights into the obligate biotrophic and pathogenic lifestyle of Synchytrium endobioticum.</title>
        <authorList>
            <person name="van de Vossenberg B.T.L.H."/>
            <person name="Warris S."/>
            <person name="Nguyen H.D.T."/>
            <person name="van Gent-Pelzer M.P.E."/>
            <person name="Joly D.L."/>
            <person name="van de Geest H.C."/>
            <person name="Bonants P.J.M."/>
            <person name="Smith D.S."/>
            <person name="Levesque C.A."/>
            <person name="van der Lee T.A.J."/>
        </authorList>
    </citation>
    <scope>NUCLEOTIDE SEQUENCE [LARGE SCALE GENOMIC DNA]</scope>
    <source>
        <strain evidence="13 14">CBS 809.83</strain>
    </source>
</reference>
<feature type="domain" description="RRM" evidence="12">
    <location>
        <begin position="99"/>
        <end position="178"/>
    </location>
</feature>
<keyword evidence="6 10" id="KW-0694">RNA-binding</keyword>
<keyword evidence="4" id="KW-0747">Spliceosome</keyword>
<evidence type="ECO:0000313" key="14">
    <source>
        <dbReference type="Proteomes" id="UP000318582"/>
    </source>
</evidence>
<dbReference type="FunFam" id="3.30.70.330:FF:000059">
    <property type="entry name" value="splicing factor 3B subunit 4"/>
    <property type="match status" value="1"/>
</dbReference>
<evidence type="ECO:0000256" key="9">
    <source>
        <dbReference type="ARBA" id="ARBA00070533"/>
    </source>
</evidence>
<dbReference type="SUPFAM" id="SSF54928">
    <property type="entry name" value="RNA-binding domain, RBD"/>
    <property type="match status" value="1"/>
</dbReference>
<dbReference type="CDD" id="cd12335">
    <property type="entry name" value="RRM2_SF3B4"/>
    <property type="match status" value="1"/>
</dbReference>
<dbReference type="InterPro" id="IPR012677">
    <property type="entry name" value="Nucleotide-bd_a/b_plait_sf"/>
</dbReference>
<evidence type="ECO:0000256" key="6">
    <source>
        <dbReference type="ARBA" id="ARBA00022884"/>
    </source>
</evidence>
<sequence>MANRPEERNQDATVYVGNVDDRVSEGLLWELMLQAGPVVNVHLPKDRVTQQHQGYGFVEYMTEEDADYAIKIMNMIKLFGKPIRVNKATSDKKNLDVGASLFIGNLDPDVEEKLLYDTFSAFGVIVQTPKVARDPDTGNSKGYGFVAFDNFESADAAIEAMNGQYLMNKPITVSFAFKKDGKGERHGSAAERLLAAQSRKNQPAHMPNRFFADIPARPRPGGVPPPMPMQTGMPMQQGHPPMPAGAPVPVAAAGQQPFMGGPGGPPFGGFPPGPPPGGFQGPPPRPGFQPMGGFPPMQRPPGPPPSFPGRPSMPPPPFPGQGFPPQHGFPPQGHFPPPPQWGAGR</sequence>
<dbReference type="CDD" id="cd12334">
    <property type="entry name" value="RRM1_SF3B4"/>
    <property type="match status" value="1"/>
</dbReference>
<dbReference type="PANTHER" id="PTHR48030:SF3">
    <property type="entry name" value="SPLICING FACTOR 3B SUBUNIT 4"/>
    <property type="match status" value="1"/>
</dbReference>
<feature type="compositionally biased region" description="Low complexity" evidence="11">
    <location>
        <begin position="320"/>
        <end position="332"/>
    </location>
</feature>
<feature type="domain" description="RRM" evidence="12">
    <location>
        <begin position="12"/>
        <end position="90"/>
    </location>
</feature>
<dbReference type="GO" id="GO:0008380">
    <property type="term" value="P:RNA splicing"/>
    <property type="evidence" value="ECO:0007669"/>
    <property type="project" value="UniProtKB-KW"/>
</dbReference>
<dbReference type="EMBL" id="QEAQ01000014">
    <property type="protein sequence ID" value="TPX60558.1"/>
    <property type="molecule type" value="Genomic_DNA"/>
</dbReference>
<evidence type="ECO:0000256" key="4">
    <source>
        <dbReference type="ARBA" id="ARBA00022728"/>
    </source>
</evidence>
<comment type="caution">
    <text evidence="13">The sequence shown here is derived from an EMBL/GenBank/DDBJ whole genome shotgun (WGS) entry which is preliminary data.</text>
</comment>
<organism evidence="13 14">
    <name type="scientific">Powellomyces hirtus</name>
    <dbReference type="NCBI Taxonomy" id="109895"/>
    <lineage>
        <taxon>Eukaryota</taxon>
        <taxon>Fungi</taxon>
        <taxon>Fungi incertae sedis</taxon>
        <taxon>Chytridiomycota</taxon>
        <taxon>Chytridiomycota incertae sedis</taxon>
        <taxon>Chytridiomycetes</taxon>
        <taxon>Spizellomycetales</taxon>
        <taxon>Powellomycetaceae</taxon>
        <taxon>Powellomyces</taxon>
    </lineage>
</organism>
<keyword evidence="7" id="KW-0508">mRNA splicing</keyword>
<evidence type="ECO:0000256" key="8">
    <source>
        <dbReference type="ARBA" id="ARBA00023242"/>
    </source>
</evidence>
<keyword evidence="8" id="KW-0539">Nucleus</keyword>
<comment type="similarity">
    <text evidence="2">Belongs to the SF3B4 family.</text>
</comment>
<proteinExistence type="inferred from homology"/>
<feature type="compositionally biased region" description="Pro residues" evidence="11">
    <location>
        <begin position="333"/>
        <end position="345"/>
    </location>
</feature>
<dbReference type="Pfam" id="PF00076">
    <property type="entry name" value="RRM_1"/>
    <property type="match status" value="2"/>
</dbReference>
<dbReference type="InterPro" id="IPR052084">
    <property type="entry name" value="SF3B4_spliceosome_assoc"/>
</dbReference>
<evidence type="ECO:0000256" key="2">
    <source>
        <dbReference type="ARBA" id="ARBA00008363"/>
    </source>
</evidence>
<feature type="region of interest" description="Disordered" evidence="11">
    <location>
        <begin position="236"/>
        <end position="345"/>
    </location>
</feature>
<dbReference type="Gene3D" id="3.30.70.330">
    <property type="match status" value="2"/>
</dbReference>
<dbReference type="GO" id="GO:0005686">
    <property type="term" value="C:U2 snRNP"/>
    <property type="evidence" value="ECO:0007669"/>
    <property type="project" value="TreeGrafter"/>
</dbReference>
<dbReference type="GO" id="GO:0006397">
    <property type="term" value="P:mRNA processing"/>
    <property type="evidence" value="ECO:0007669"/>
    <property type="project" value="UniProtKB-KW"/>
</dbReference>
<evidence type="ECO:0000256" key="10">
    <source>
        <dbReference type="PROSITE-ProRule" id="PRU00176"/>
    </source>
</evidence>
<dbReference type="SMART" id="SM00360">
    <property type="entry name" value="RRM"/>
    <property type="match status" value="2"/>
</dbReference>
<feature type="compositionally biased region" description="Pro residues" evidence="11">
    <location>
        <begin position="263"/>
        <end position="287"/>
    </location>
</feature>
<dbReference type="InterPro" id="IPR000504">
    <property type="entry name" value="RRM_dom"/>
</dbReference>
<accession>A0A507EBJ2</accession>
<keyword evidence="14" id="KW-1185">Reference proteome</keyword>
<evidence type="ECO:0000256" key="11">
    <source>
        <dbReference type="SAM" id="MobiDB-lite"/>
    </source>
</evidence>
<name>A0A507EBJ2_9FUNG</name>
<keyword evidence="5" id="KW-0677">Repeat</keyword>
<dbReference type="InterPro" id="IPR034159">
    <property type="entry name" value="SF3B4_RRM2"/>
</dbReference>
<dbReference type="AlphaFoldDB" id="A0A507EBJ2"/>
<evidence type="ECO:0000256" key="5">
    <source>
        <dbReference type="ARBA" id="ARBA00022737"/>
    </source>
</evidence>
<evidence type="ECO:0000313" key="13">
    <source>
        <dbReference type="EMBL" id="TPX60558.1"/>
    </source>
</evidence>
<comment type="subcellular location">
    <subcellularLocation>
        <location evidence="1">Nucleus</location>
    </subcellularLocation>
</comment>